<proteinExistence type="inferred from homology"/>
<feature type="domain" description="PIG-P" evidence="10">
    <location>
        <begin position="12"/>
        <end position="123"/>
    </location>
</feature>
<comment type="caution">
    <text evidence="11">The sequence shown here is derived from an EMBL/GenBank/DDBJ whole genome shotgun (WGS) entry which is preliminary data.</text>
</comment>
<dbReference type="PANTHER" id="PTHR46346">
    <property type="entry name" value="PHOSPHATIDYLINOSITOL N-ACETYLGLUCOSAMINYLTRANSFERASE SUBUNIT P"/>
    <property type="match status" value="1"/>
</dbReference>
<feature type="compositionally biased region" description="Polar residues" evidence="8">
    <location>
        <begin position="84"/>
        <end position="93"/>
    </location>
</feature>
<comment type="function">
    <text evidence="7">Part of the complex catalyzing the transfer of N-acetylglucosamine from UDP-N-acetylglucosamine to phosphatidylinositol, the first step of GPI biosynthesis.</text>
</comment>
<feature type="transmembrane region" description="Helical" evidence="9">
    <location>
        <begin position="12"/>
        <end position="33"/>
    </location>
</feature>
<evidence type="ECO:0000256" key="7">
    <source>
        <dbReference type="PIRNR" id="PIRNR008765"/>
    </source>
</evidence>
<organism evidence="11 12">
    <name type="scientific">Mytilus galloprovincialis</name>
    <name type="common">Mediterranean mussel</name>
    <dbReference type="NCBI Taxonomy" id="29158"/>
    <lineage>
        <taxon>Eukaryota</taxon>
        <taxon>Metazoa</taxon>
        <taxon>Spiralia</taxon>
        <taxon>Lophotrochozoa</taxon>
        <taxon>Mollusca</taxon>
        <taxon>Bivalvia</taxon>
        <taxon>Autobranchia</taxon>
        <taxon>Pteriomorphia</taxon>
        <taxon>Mytilida</taxon>
        <taxon>Mytiloidea</taxon>
        <taxon>Mytilidae</taxon>
        <taxon>Mytilinae</taxon>
        <taxon>Mytilus</taxon>
    </lineage>
</organism>
<dbReference type="AlphaFoldDB" id="A0A8B6CN08"/>
<evidence type="ECO:0000256" key="4">
    <source>
        <dbReference type="ARBA" id="ARBA00022692"/>
    </source>
</evidence>
<feature type="transmembrane region" description="Helical" evidence="9">
    <location>
        <begin position="53"/>
        <end position="79"/>
    </location>
</feature>
<sequence length="132" mass="15300">MPEHSPSPTPERAIYGFVLYLLSYVVFFTYVIWAYVPDEWLYAIGLTYLPQKYWAIALPTFACVTFLLAFPFYMGLILIQTPSLSSHSVTTDSYSRRRPSEDIPEDAIPPLYDLTTDEINQMLQTTNDKKYH</sequence>
<evidence type="ECO:0000256" key="2">
    <source>
        <dbReference type="ARBA" id="ARBA00004687"/>
    </source>
</evidence>
<gene>
    <name evidence="11" type="ORF">MGAL_10B087397</name>
</gene>
<dbReference type="EMBL" id="UYJE01002073">
    <property type="protein sequence ID" value="VDI07604.1"/>
    <property type="molecule type" value="Genomic_DNA"/>
</dbReference>
<accession>A0A8B6CN08</accession>
<dbReference type="GO" id="GO:0017176">
    <property type="term" value="F:phosphatidylinositol N-acetylglucosaminyltransferase activity"/>
    <property type="evidence" value="ECO:0007669"/>
    <property type="project" value="UniProtKB-UniRule"/>
</dbReference>
<dbReference type="GO" id="GO:0016020">
    <property type="term" value="C:membrane"/>
    <property type="evidence" value="ECO:0007669"/>
    <property type="project" value="UniProtKB-SubCell"/>
</dbReference>
<comment type="pathway">
    <text evidence="2 7">Glycolipid biosynthesis; glycosylphosphatidylinositol-anchor biosynthesis.</text>
</comment>
<evidence type="ECO:0000256" key="3">
    <source>
        <dbReference type="ARBA" id="ARBA00022502"/>
    </source>
</evidence>
<keyword evidence="3 7" id="KW-0337">GPI-anchor biosynthesis</keyword>
<name>A0A8B6CN08_MYTGA</name>
<dbReference type="Proteomes" id="UP000596742">
    <property type="component" value="Unassembled WGS sequence"/>
</dbReference>
<comment type="similarity">
    <text evidence="7">Belongs to the PIGP family.</text>
</comment>
<evidence type="ECO:0000259" key="10">
    <source>
        <dbReference type="Pfam" id="PF08510"/>
    </source>
</evidence>
<dbReference type="GO" id="GO:0005783">
    <property type="term" value="C:endoplasmic reticulum"/>
    <property type="evidence" value="ECO:0007669"/>
    <property type="project" value="TreeGrafter"/>
</dbReference>
<dbReference type="InterPro" id="IPR016542">
    <property type="entry name" value="PIG-P_GPI19"/>
</dbReference>
<keyword evidence="6 7" id="KW-0472">Membrane</keyword>
<dbReference type="InterPro" id="IPR052263">
    <property type="entry name" value="GPI_Anchor_Biosynth"/>
</dbReference>
<dbReference type="OrthoDB" id="690928at2759"/>
<dbReference type="InterPro" id="IPR013717">
    <property type="entry name" value="PIG-P"/>
</dbReference>
<evidence type="ECO:0000256" key="8">
    <source>
        <dbReference type="SAM" id="MobiDB-lite"/>
    </source>
</evidence>
<comment type="subcellular location">
    <subcellularLocation>
        <location evidence="1">Membrane</location>
        <topology evidence="1">Multi-pass membrane protein</topology>
    </subcellularLocation>
</comment>
<evidence type="ECO:0000256" key="5">
    <source>
        <dbReference type="ARBA" id="ARBA00022989"/>
    </source>
</evidence>
<evidence type="ECO:0000256" key="6">
    <source>
        <dbReference type="ARBA" id="ARBA00023136"/>
    </source>
</evidence>
<dbReference type="PANTHER" id="PTHR46346:SF1">
    <property type="entry name" value="PHOSPHATIDYLINOSITOL N-ACETYLGLUCOSAMINYLTRANSFERASE SUBUNIT P"/>
    <property type="match status" value="1"/>
</dbReference>
<dbReference type="PIRSF" id="PIRSF008765">
    <property type="entry name" value="PIG-P_GPI19"/>
    <property type="match status" value="1"/>
</dbReference>
<keyword evidence="7" id="KW-0808">Transferase</keyword>
<evidence type="ECO:0000256" key="9">
    <source>
        <dbReference type="SAM" id="Phobius"/>
    </source>
</evidence>
<keyword evidence="12" id="KW-1185">Reference proteome</keyword>
<keyword evidence="5 9" id="KW-1133">Transmembrane helix</keyword>
<dbReference type="Pfam" id="PF08510">
    <property type="entry name" value="PIG-P"/>
    <property type="match status" value="1"/>
</dbReference>
<keyword evidence="4 9" id="KW-0812">Transmembrane</keyword>
<dbReference type="GO" id="GO:0006506">
    <property type="term" value="P:GPI anchor biosynthetic process"/>
    <property type="evidence" value="ECO:0007669"/>
    <property type="project" value="UniProtKB-UniPathway"/>
</dbReference>
<dbReference type="UniPathway" id="UPA00196"/>
<feature type="region of interest" description="Disordered" evidence="8">
    <location>
        <begin position="84"/>
        <end position="107"/>
    </location>
</feature>
<evidence type="ECO:0000313" key="12">
    <source>
        <dbReference type="Proteomes" id="UP000596742"/>
    </source>
</evidence>
<protein>
    <recommendedName>
        <fullName evidence="7">Phosphatidylinositol N-acetylglucosaminyltransferase subunit P</fullName>
    </recommendedName>
</protein>
<evidence type="ECO:0000313" key="11">
    <source>
        <dbReference type="EMBL" id="VDI07604.1"/>
    </source>
</evidence>
<reference evidence="11" key="1">
    <citation type="submission" date="2018-11" db="EMBL/GenBank/DDBJ databases">
        <authorList>
            <person name="Alioto T."/>
            <person name="Alioto T."/>
        </authorList>
    </citation>
    <scope>NUCLEOTIDE SEQUENCE</scope>
</reference>
<evidence type="ECO:0000256" key="1">
    <source>
        <dbReference type="ARBA" id="ARBA00004141"/>
    </source>
</evidence>